<keyword evidence="16" id="KW-1185">Reference proteome</keyword>
<dbReference type="InterPro" id="IPR011992">
    <property type="entry name" value="EF-hand-dom_pair"/>
</dbReference>
<dbReference type="PANTHER" id="PTHR10356:SF5">
    <property type="entry name" value="ALLOGRAFT INFLAMMATORY FACTOR 1-LIKE"/>
    <property type="match status" value="1"/>
</dbReference>
<evidence type="ECO:0000256" key="4">
    <source>
        <dbReference type="ARBA" id="ARBA00022490"/>
    </source>
</evidence>
<organism evidence="15 16">
    <name type="scientific">Gallus gallus</name>
    <name type="common">Chicken</name>
    <dbReference type="NCBI Taxonomy" id="9031"/>
    <lineage>
        <taxon>Eukaryota</taxon>
        <taxon>Metazoa</taxon>
        <taxon>Chordata</taxon>
        <taxon>Craniata</taxon>
        <taxon>Vertebrata</taxon>
        <taxon>Euteleostomi</taxon>
        <taxon>Archelosauria</taxon>
        <taxon>Archosauria</taxon>
        <taxon>Dinosauria</taxon>
        <taxon>Saurischia</taxon>
        <taxon>Theropoda</taxon>
        <taxon>Coelurosauria</taxon>
        <taxon>Aves</taxon>
        <taxon>Neognathae</taxon>
        <taxon>Galloanserae</taxon>
        <taxon>Galliformes</taxon>
        <taxon>Phasianidae</taxon>
        <taxon>Phasianinae</taxon>
        <taxon>Gallus</taxon>
    </lineage>
</organism>
<gene>
    <name evidence="15" type="primary">C9ORF58</name>
</gene>
<evidence type="ECO:0000256" key="12">
    <source>
        <dbReference type="ARBA" id="ARBA00023273"/>
    </source>
</evidence>
<keyword evidence="10" id="KW-0472">Membrane</keyword>
<reference evidence="15" key="1">
    <citation type="submission" date="2020-11" db="EMBL/GenBank/DDBJ databases">
        <title>Gallus gallus (Chicken) genome, bGalGal1, GRCg7b, maternal haplotype autosomes + Z &amp; W.</title>
        <authorList>
            <person name="Warren W."/>
            <person name="Formenti G."/>
            <person name="Fedrigo O."/>
            <person name="Haase B."/>
            <person name="Mountcastle J."/>
            <person name="Balacco J."/>
            <person name="Tracey A."/>
            <person name="Schneider V."/>
            <person name="Okimoto R."/>
            <person name="Cheng H."/>
            <person name="Hawken R."/>
            <person name="Howe K."/>
            <person name="Jarvis E.D."/>
        </authorList>
    </citation>
    <scope>NUCLEOTIDE SEQUENCE [LARGE SCALE GENOMIC DNA]</scope>
    <source>
        <strain evidence="15">Broiler</strain>
    </source>
</reference>
<sequence length="177" mass="19985">MSVFRQEQESFFRIGPQSSRCACFEQGCWELKPRMNTKQCEGCHAGGKSEALEAVNGKEFLCDPKFSDEEDLEEKLAVFKEKYMEFDLNNQGEIDLMSVKRMMEKMGVPKTHLELKKMISEVTGGVSETISYQDFVNVMLGKRSAVLKLVMMFEGKANESNPKPSGPPPERDIASLP</sequence>
<evidence type="ECO:0000256" key="6">
    <source>
        <dbReference type="ARBA" id="ARBA00022723"/>
    </source>
</evidence>
<evidence type="ECO:0000256" key="13">
    <source>
        <dbReference type="SAM" id="MobiDB-lite"/>
    </source>
</evidence>
<evidence type="ECO:0000256" key="9">
    <source>
        <dbReference type="ARBA" id="ARBA00022990"/>
    </source>
</evidence>
<keyword evidence="11" id="KW-0206">Cytoskeleton</keyword>
<evidence type="ECO:0000256" key="5">
    <source>
        <dbReference type="ARBA" id="ARBA00022553"/>
    </source>
</evidence>
<keyword evidence="7" id="KW-0677">Repeat</keyword>
<dbReference type="GO" id="GO:0005509">
    <property type="term" value="F:calcium ion binding"/>
    <property type="evidence" value="ECO:0000318"/>
    <property type="project" value="GO_Central"/>
</dbReference>
<keyword evidence="9" id="KW-0007">Acetylation</keyword>
<feature type="region of interest" description="Disordered" evidence="13">
    <location>
        <begin position="157"/>
        <end position="177"/>
    </location>
</feature>
<evidence type="ECO:0000256" key="8">
    <source>
        <dbReference type="ARBA" id="ARBA00022837"/>
    </source>
</evidence>
<dbReference type="GO" id="GO:0005884">
    <property type="term" value="C:actin filament"/>
    <property type="evidence" value="ECO:0007669"/>
    <property type="project" value="Ensembl"/>
</dbReference>
<reference evidence="15" key="2">
    <citation type="submission" date="2025-08" db="UniProtKB">
        <authorList>
            <consortium name="Ensembl"/>
        </authorList>
    </citation>
    <scope>IDENTIFICATION</scope>
    <source>
        <strain evidence="15">broiler</strain>
    </source>
</reference>
<reference evidence="15" key="3">
    <citation type="submission" date="2025-09" db="UniProtKB">
        <authorList>
            <consortium name="Ensembl"/>
        </authorList>
    </citation>
    <scope>IDENTIFICATION</scope>
    <source>
        <strain evidence="15">broiler</strain>
    </source>
</reference>
<name>A0A8V1A4Z6_CHICK</name>
<keyword evidence="5" id="KW-0597">Phosphoprotein</keyword>
<evidence type="ECO:0000313" key="16">
    <source>
        <dbReference type="Proteomes" id="UP000000539"/>
    </source>
</evidence>
<proteinExistence type="evidence at protein level"/>
<dbReference type="GO" id="GO:0005925">
    <property type="term" value="C:focal adhesion"/>
    <property type="evidence" value="ECO:0007669"/>
    <property type="project" value="Ensembl"/>
</dbReference>
<evidence type="ECO:0000313" key="15">
    <source>
        <dbReference type="Ensembl" id="ENSGALP00010040984.1"/>
    </source>
</evidence>
<keyword evidence="12" id="KW-0966">Cell projection</keyword>
<evidence type="ECO:0000256" key="11">
    <source>
        <dbReference type="ARBA" id="ARBA00023212"/>
    </source>
</evidence>
<keyword evidence="6" id="KW-0479">Metal-binding</keyword>
<keyword evidence="4" id="KW-0963">Cytoplasm</keyword>
<dbReference type="GO" id="GO:0051015">
    <property type="term" value="F:actin filament binding"/>
    <property type="evidence" value="ECO:0000318"/>
    <property type="project" value="GO_Central"/>
</dbReference>
<dbReference type="PANTHER" id="PTHR10356">
    <property type="entry name" value="ALLOGRAFT INFLAMMATORY FACTOR-1"/>
    <property type="match status" value="1"/>
</dbReference>
<evidence type="ECO:0000256" key="3">
    <source>
        <dbReference type="ARBA" id="ARBA00022475"/>
    </source>
</evidence>
<dbReference type="Ensembl" id="ENSGALT00010067026.1">
    <property type="protein sequence ID" value="ENSGALP00010040984.1"/>
    <property type="gene ID" value="ENSGALG00010027654.1"/>
</dbReference>
<keyword evidence="17" id="KW-1267">Proteomics identification</keyword>
<dbReference type="PROSITE" id="PS50222">
    <property type="entry name" value="EF_HAND_2"/>
    <property type="match status" value="1"/>
</dbReference>
<accession>A0A8V1A4Z6</accession>
<evidence type="ECO:0007829" key="17">
    <source>
        <dbReference type="PeptideAtlas" id="A0A8V1A4Z6"/>
    </source>
</evidence>
<dbReference type="Proteomes" id="UP000000539">
    <property type="component" value="Chromosome 17"/>
</dbReference>
<evidence type="ECO:0000259" key="14">
    <source>
        <dbReference type="PROSITE" id="PS50222"/>
    </source>
</evidence>
<dbReference type="AlphaFoldDB" id="A0A8V1A4Z6"/>
<evidence type="ECO:0000256" key="7">
    <source>
        <dbReference type="ARBA" id="ARBA00022737"/>
    </source>
</evidence>
<dbReference type="InterPro" id="IPR049025">
    <property type="entry name" value="AIF-1_EF_pair"/>
</dbReference>
<dbReference type="FunFam" id="1.10.238.10:FF:000106">
    <property type="entry name" value="Allograft inflammatory factor 1"/>
    <property type="match status" value="1"/>
</dbReference>
<dbReference type="GeneTree" id="ENSGT00390000013846"/>
<dbReference type="OrthoDB" id="26525at2759"/>
<protein>
    <submittedName>
        <fullName evidence="15">Allograft inflammatory factor 1 like</fullName>
    </submittedName>
</protein>
<dbReference type="InterPro" id="IPR002048">
    <property type="entry name" value="EF_hand_dom"/>
</dbReference>
<evidence type="ECO:0000256" key="2">
    <source>
        <dbReference type="ARBA" id="ARBA00004599"/>
    </source>
</evidence>
<evidence type="ECO:0000256" key="10">
    <source>
        <dbReference type="ARBA" id="ARBA00023136"/>
    </source>
</evidence>
<evidence type="ECO:0000256" key="1">
    <source>
        <dbReference type="ARBA" id="ARBA00004245"/>
    </source>
</evidence>
<dbReference type="GO" id="GO:0051017">
    <property type="term" value="P:actin filament bundle assembly"/>
    <property type="evidence" value="ECO:0000318"/>
    <property type="project" value="GO_Central"/>
</dbReference>
<dbReference type="InterPro" id="IPR042433">
    <property type="entry name" value="AIF1/AIF1L"/>
</dbReference>
<dbReference type="Gene3D" id="1.10.238.10">
    <property type="entry name" value="EF-hand"/>
    <property type="match status" value="1"/>
</dbReference>
<dbReference type="GO" id="GO:0097178">
    <property type="term" value="P:ruffle assembly"/>
    <property type="evidence" value="ECO:0000318"/>
    <property type="project" value="GO_Central"/>
</dbReference>
<dbReference type="Pfam" id="PF21008">
    <property type="entry name" value="AIF-1"/>
    <property type="match status" value="1"/>
</dbReference>
<dbReference type="GO" id="GO:0032587">
    <property type="term" value="C:ruffle membrane"/>
    <property type="evidence" value="ECO:0007669"/>
    <property type="project" value="UniProtKB-SubCell"/>
</dbReference>
<keyword evidence="3" id="KW-1003">Cell membrane</keyword>
<feature type="domain" description="EF-hand" evidence="14">
    <location>
        <begin position="74"/>
        <end position="109"/>
    </location>
</feature>
<keyword evidence="8" id="KW-0106">Calcium</keyword>
<dbReference type="SUPFAM" id="SSF47473">
    <property type="entry name" value="EF-hand"/>
    <property type="match status" value="1"/>
</dbReference>
<comment type="subcellular location">
    <subcellularLocation>
        <location evidence="2">Cell projection</location>
        <location evidence="2">Ruffle membrane</location>
        <topology evidence="2">Peripheral membrane protein</topology>
        <orientation evidence="2">Cytoplasmic side</orientation>
    </subcellularLocation>
    <subcellularLocation>
        <location evidence="1">Cytoplasm</location>
        <location evidence="1">Cytoskeleton</location>
    </subcellularLocation>
</comment>
<dbReference type="FunCoup" id="A0A8V1A4Z6">
    <property type="interactions" value="17"/>
</dbReference>